<dbReference type="Gene3D" id="3.30.460.10">
    <property type="entry name" value="Beta Polymerase, domain 2"/>
    <property type="match status" value="1"/>
</dbReference>
<dbReference type="EMBL" id="MFRE01000004">
    <property type="protein sequence ID" value="OGH95091.1"/>
    <property type="molecule type" value="Genomic_DNA"/>
</dbReference>
<gene>
    <name evidence="1" type="ORF">A2538_04095</name>
</gene>
<proteinExistence type="predicted"/>
<dbReference type="STRING" id="1798709.A2538_04095"/>
<dbReference type="Proteomes" id="UP000178254">
    <property type="component" value="Unassembled WGS sequence"/>
</dbReference>
<evidence type="ECO:0008006" key="3">
    <source>
        <dbReference type="Google" id="ProtNLM"/>
    </source>
</evidence>
<organism evidence="1 2">
    <name type="scientific">Candidatus Magasanikbacteria bacterium RIFOXYD2_FULL_41_14</name>
    <dbReference type="NCBI Taxonomy" id="1798709"/>
    <lineage>
        <taxon>Bacteria</taxon>
        <taxon>Candidatus Magasanikiibacteriota</taxon>
    </lineage>
</organism>
<evidence type="ECO:0000313" key="2">
    <source>
        <dbReference type="Proteomes" id="UP000178254"/>
    </source>
</evidence>
<dbReference type="SUPFAM" id="SSF81301">
    <property type="entry name" value="Nucleotidyltransferase"/>
    <property type="match status" value="1"/>
</dbReference>
<evidence type="ECO:0000313" key="1">
    <source>
        <dbReference type="EMBL" id="OGH95091.1"/>
    </source>
</evidence>
<comment type="caution">
    <text evidence="1">The sequence shown here is derived from an EMBL/GenBank/DDBJ whole genome shotgun (WGS) entry which is preliminary data.</text>
</comment>
<accession>A0A1F6PG04</accession>
<name>A0A1F6PG04_9BACT</name>
<protein>
    <recommendedName>
        <fullName evidence="3">Polymerase nucleotidyl transferase domain-containing protein</fullName>
    </recommendedName>
</protein>
<sequence>MSSPLENSIVKTLTYFDGFDLPLTQTELFARLWQPPFVSFLEFTKFFENHTSNYWQSQDGFYFLAGRSELIVSRNRHLLDSAASLKIARRAVKKIRSVPFLRAVFVCNSVGAGTARPDSDIDFLVVAEVGRVWIVRLFTNLILLFWRLRTHGHRDSQKICLSFFVDKHNLDMANWRVVDDDIHFAYWLHQMVPLYDEDNIYDKLITANRWADKFLPNIKQSYNYISGVVNSRVGKIWKIIWEKFWTGAYGDLIEGQARQLQMVKLKSRLRDKINARDKGVVLGAGVIKLHEQDTRALWYSRWKEKTAKI</sequence>
<reference evidence="1 2" key="1">
    <citation type="journal article" date="2016" name="Nat. Commun.">
        <title>Thousands of microbial genomes shed light on interconnected biogeochemical processes in an aquifer system.</title>
        <authorList>
            <person name="Anantharaman K."/>
            <person name="Brown C.T."/>
            <person name="Hug L.A."/>
            <person name="Sharon I."/>
            <person name="Castelle C.J."/>
            <person name="Probst A.J."/>
            <person name="Thomas B.C."/>
            <person name="Singh A."/>
            <person name="Wilkins M.J."/>
            <person name="Karaoz U."/>
            <person name="Brodie E.L."/>
            <person name="Williams K.H."/>
            <person name="Hubbard S.S."/>
            <person name="Banfield J.F."/>
        </authorList>
    </citation>
    <scope>NUCLEOTIDE SEQUENCE [LARGE SCALE GENOMIC DNA]</scope>
</reference>
<dbReference type="AlphaFoldDB" id="A0A1F6PG04"/>
<dbReference type="InterPro" id="IPR043519">
    <property type="entry name" value="NT_sf"/>
</dbReference>